<accession>A0A851GMS8</accession>
<reference evidence="1 2" key="1">
    <citation type="submission" date="2020-07" db="EMBL/GenBank/DDBJ databases">
        <title>Roseicoccus Jingziensis gen. nov., sp. nov., isolated from coastal seawater.</title>
        <authorList>
            <person name="Feng X."/>
        </authorList>
    </citation>
    <scope>NUCLEOTIDE SEQUENCE [LARGE SCALE GENOMIC DNA]</scope>
    <source>
        <strain evidence="1 2">N1E253</strain>
    </source>
</reference>
<protein>
    <submittedName>
        <fullName evidence="1">Uncharacterized protein</fullName>
    </submittedName>
</protein>
<dbReference type="EMBL" id="JACBAZ010000008">
    <property type="protein sequence ID" value="NWK57141.1"/>
    <property type="molecule type" value="Genomic_DNA"/>
</dbReference>
<comment type="caution">
    <text evidence="1">The sequence shown here is derived from an EMBL/GenBank/DDBJ whole genome shotgun (WGS) entry which is preliminary data.</text>
</comment>
<gene>
    <name evidence="1" type="ORF">HW115_16080</name>
</gene>
<proteinExistence type="predicted"/>
<organism evidence="1 2">
    <name type="scientific">Oceaniferula marina</name>
    <dbReference type="NCBI Taxonomy" id="2748318"/>
    <lineage>
        <taxon>Bacteria</taxon>
        <taxon>Pseudomonadati</taxon>
        <taxon>Verrucomicrobiota</taxon>
        <taxon>Verrucomicrobiia</taxon>
        <taxon>Verrucomicrobiales</taxon>
        <taxon>Verrucomicrobiaceae</taxon>
        <taxon>Oceaniferula</taxon>
    </lineage>
</organism>
<evidence type="ECO:0000313" key="2">
    <source>
        <dbReference type="Proteomes" id="UP000557872"/>
    </source>
</evidence>
<name>A0A851GMS8_9BACT</name>
<evidence type="ECO:0000313" key="1">
    <source>
        <dbReference type="EMBL" id="NWK57141.1"/>
    </source>
</evidence>
<dbReference type="AlphaFoldDB" id="A0A851GMS8"/>
<keyword evidence="2" id="KW-1185">Reference proteome</keyword>
<dbReference type="Proteomes" id="UP000557872">
    <property type="component" value="Unassembled WGS sequence"/>
</dbReference>
<sequence>MSGGSVLALGGDLPFDYQGGSFCRPGGLGVELERGAHPVGQLEITMKQKK</sequence>